<feature type="region of interest" description="Disordered" evidence="1">
    <location>
        <begin position="94"/>
        <end position="148"/>
    </location>
</feature>
<dbReference type="AlphaFoldDB" id="A0AAD9LDE5"/>
<feature type="region of interest" description="Disordered" evidence="1">
    <location>
        <begin position="298"/>
        <end position="361"/>
    </location>
</feature>
<gene>
    <name evidence="2" type="ORF">P3T76_012354</name>
</gene>
<keyword evidence="3" id="KW-1185">Reference proteome</keyword>
<evidence type="ECO:0000313" key="2">
    <source>
        <dbReference type="EMBL" id="KAK1932360.1"/>
    </source>
</evidence>
<proteinExistence type="predicted"/>
<feature type="region of interest" description="Disordered" evidence="1">
    <location>
        <begin position="1"/>
        <end position="68"/>
    </location>
</feature>
<sequence length="399" mass="45141">MRSKSITSMRKESNESIEIDTPSPLHPRRQQLSETQDKEEGYDKRLELPSQDDHGSEEGEEGEEEDSDFLTELRLGERFLNVMALMARLSTQSLGNIPVPTSAGGQTNTERSLLPTRTSRRGAISSYEISSPPPPSRPQLSIQSPPKSPIHEVRKVAKRLPRSLQGPLTFDICMLLPTPLDERQSPLKSPIRRKRLRKRVRRRTLRRRAKRTWLASHASWPAHASADYIADHTLQDVAAINAARLVERLGERKVNGQTIPRVLSMPLPPLQRNHKQFTAEIPVEEGLEFIANTCEDDEIEEEGQASEYSEETAQDEIESEDDDESNETPSLENNSAEIESVSPQEDHESTIGKNEAPAKKRPLYHRPAWISPELHVWLVKSGLFATKPRRELQSTSLLD</sequence>
<feature type="compositionally biased region" description="Acidic residues" evidence="1">
    <location>
        <begin position="298"/>
        <end position="326"/>
    </location>
</feature>
<evidence type="ECO:0000313" key="3">
    <source>
        <dbReference type="Proteomes" id="UP001259832"/>
    </source>
</evidence>
<comment type="caution">
    <text evidence="2">The sequence shown here is derived from an EMBL/GenBank/DDBJ whole genome shotgun (WGS) entry which is preliminary data.</text>
</comment>
<name>A0AAD9LDE5_9STRA</name>
<feature type="compositionally biased region" description="Basic and acidic residues" evidence="1">
    <location>
        <begin position="35"/>
        <end position="57"/>
    </location>
</feature>
<dbReference type="EMBL" id="JASMQC010000030">
    <property type="protein sequence ID" value="KAK1932360.1"/>
    <property type="molecule type" value="Genomic_DNA"/>
</dbReference>
<protein>
    <submittedName>
        <fullName evidence="2">Uncharacterized protein</fullName>
    </submittedName>
</protein>
<organism evidence="2 3">
    <name type="scientific">Phytophthora citrophthora</name>
    <dbReference type="NCBI Taxonomy" id="4793"/>
    <lineage>
        <taxon>Eukaryota</taxon>
        <taxon>Sar</taxon>
        <taxon>Stramenopiles</taxon>
        <taxon>Oomycota</taxon>
        <taxon>Peronosporomycetes</taxon>
        <taxon>Peronosporales</taxon>
        <taxon>Peronosporaceae</taxon>
        <taxon>Phytophthora</taxon>
    </lineage>
</organism>
<reference evidence="2" key="1">
    <citation type="submission" date="2023-08" db="EMBL/GenBank/DDBJ databases">
        <title>Reference Genome Resource for the Citrus Pathogen Phytophthora citrophthora.</title>
        <authorList>
            <person name="Moller H."/>
            <person name="Coetzee B."/>
            <person name="Rose L.J."/>
            <person name="Van Niekerk J.M."/>
        </authorList>
    </citation>
    <scope>NUCLEOTIDE SEQUENCE</scope>
    <source>
        <strain evidence="2">STE-U-9442</strain>
    </source>
</reference>
<evidence type="ECO:0000256" key="1">
    <source>
        <dbReference type="SAM" id="MobiDB-lite"/>
    </source>
</evidence>
<feature type="compositionally biased region" description="Acidic residues" evidence="1">
    <location>
        <begin position="58"/>
        <end position="68"/>
    </location>
</feature>
<feature type="compositionally biased region" description="Polar residues" evidence="1">
    <location>
        <begin position="327"/>
        <end position="343"/>
    </location>
</feature>
<feature type="compositionally biased region" description="Polar residues" evidence="1">
    <location>
        <begin position="103"/>
        <end position="117"/>
    </location>
</feature>
<dbReference type="Proteomes" id="UP001259832">
    <property type="component" value="Unassembled WGS sequence"/>
</dbReference>
<accession>A0AAD9LDE5</accession>